<protein>
    <submittedName>
        <fullName evidence="4">Response regulator</fullName>
    </submittedName>
</protein>
<evidence type="ECO:0000313" key="5">
    <source>
        <dbReference type="Proteomes" id="UP000706039"/>
    </source>
</evidence>
<organism evidence="4 5">
    <name type="scientific">Sphingomonas colocasiae</name>
    <dbReference type="NCBI Taxonomy" id="1848973"/>
    <lineage>
        <taxon>Bacteria</taxon>
        <taxon>Pseudomonadati</taxon>
        <taxon>Pseudomonadota</taxon>
        <taxon>Alphaproteobacteria</taxon>
        <taxon>Sphingomonadales</taxon>
        <taxon>Sphingomonadaceae</taxon>
        <taxon>Sphingomonas</taxon>
    </lineage>
</organism>
<keyword evidence="1 2" id="KW-0597">Phosphoprotein</keyword>
<proteinExistence type="predicted"/>
<sequence>MMIRILLAEDDDVMRQYLTRALEKSGYAVTAVDRGTAAVPLLESESFELLLTDIVMPEMDGIELAQRASVLAPEMRVMFITGFAAVTLKAGKTVPQAKVLSKPFHLRDLVLEIDRMFEVGSAAGLT</sequence>
<evidence type="ECO:0000313" key="4">
    <source>
        <dbReference type="EMBL" id="MBY8820775.1"/>
    </source>
</evidence>
<name>A0ABS7PHK6_9SPHN</name>
<evidence type="ECO:0000256" key="1">
    <source>
        <dbReference type="ARBA" id="ARBA00022553"/>
    </source>
</evidence>
<dbReference type="NCBIfam" id="NF046022">
    <property type="entry name" value="RespRegCpdRBruc"/>
    <property type="match status" value="1"/>
</dbReference>
<gene>
    <name evidence="4" type="ORF">K7G82_00630</name>
</gene>
<dbReference type="InterPro" id="IPR001789">
    <property type="entry name" value="Sig_transdc_resp-reg_receiver"/>
</dbReference>
<evidence type="ECO:0000256" key="2">
    <source>
        <dbReference type="PROSITE-ProRule" id="PRU00169"/>
    </source>
</evidence>
<dbReference type="EMBL" id="JAINVV010000001">
    <property type="protein sequence ID" value="MBY8820775.1"/>
    <property type="molecule type" value="Genomic_DNA"/>
</dbReference>
<dbReference type="InterPro" id="IPR011006">
    <property type="entry name" value="CheY-like_superfamily"/>
</dbReference>
<dbReference type="Proteomes" id="UP000706039">
    <property type="component" value="Unassembled WGS sequence"/>
</dbReference>
<keyword evidence="5" id="KW-1185">Reference proteome</keyword>
<dbReference type="PANTHER" id="PTHR44591">
    <property type="entry name" value="STRESS RESPONSE REGULATOR PROTEIN 1"/>
    <property type="match status" value="1"/>
</dbReference>
<reference evidence="4 5" key="1">
    <citation type="submission" date="2021-08" db="EMBL/GenBank/DDBJ databases">
        <authorList>
            <person name="Tuo L."/>
        </authorList>
    </citation>
    <scope>NUCLEOTIDE SEQUENCE [LARGE SCALE GENOMIC DNA]</scope>
    <source>
        <strain evidence="4 5">JCM 31229</strain>
    </source>
</reference>
<comment type="caution">
    <text evidence="4">The sequence shown here is derived from an EMBL/GenBank/DDBJ whole genome shotgun (WGS) entry which is preliminary data.</text>
</comment>
<dbReference type="PROSITE" id="PS50110">
    <property type="entry name" value="RESPONSE_REGULATORY"/>
    <property type="match status" value="1"/>
</dbReference>
<evidence type="ECO:0000259" key="3">
    <source>
        <dbReference type="PROSITE" id="PS50110"/>
    </source>
</evidence>
<dbReference type="InterPro" id="IPR050595">
    <property type="entry name" value="Bact_response_regulator"/>
</dbReference>
<dbReference type="Gene3D" id="3.40.50.2300">
    <property type="match status" value="1"/>
</dbReference>
<dbReference type="PANTHER" id="PTHR44591:SF21">
    <property type="entry name" value="TWO-COMPONENT RESPONSE REGULATOR"/>
    <property type="match status" value="1"/>
</dbReference>
<dbReference type="Pfam" id="PF00072">
    <property type="entry name" value="Response_reg"/>
    <property type="match status" value="1"/>
</dbReference>
<dbReference type="SMART" id="SM00448">
    <property type="entry name" value="REC"/>
    <property type="match status" value="1"/>
</dbReference>
<dbReference type="SUPFAM" id="SSF52172">
    <property type="entry name" value="CheY-like"/>
    <property type="match status" value="1"/>
</dbReference>
<feature type="modified residue" description="4-aspartylphosphate" evidence="2">
    <location>
        <position position="53"/>
    </location>
</feature>
<accession>A0ABS7PHK6</accession>
<feature type="domain" description="Response regulatory" evidence="3">
    <location>
        <begin position="4"/>
        <end position="117"/>
    </location>
</feature>